<reference evidence="2" key="1">
    <citation type="submission" date="2022-08" db="EMBL/GenBank/DDBJ databases">
        <title>Complete Genome Sequences of 2 Bosea sp. soil isolates.</title>
        <authorList>
            <person name="Alvarez Arevalo M."/>
            <person name="Sterndorff E.B."/>
            <person name="Faurdal D."/>
            <person name="Joergensen T.S."/>
            <person name="Weber T."/>
        </authorList>
    </citation>
    <scope>NUCLEOTIDE SEQUENCE</scope>
    <source>
        <strain evidence="2">NBC_00436</strain>
    </source>
</reference>
<feature type="transmembrane region" description="Helical" evidence="1">
    <location>
        <begin position="20"/>
        <end position="38"/>
    </location>
</feature>
<evidence type="ECO:0000313" key="2">
    <source>
        <dbReference type="EMBL" id="UZF86960.1"/>
    </source>
</evidence>
<gene>
    <name evidence="2" type="ORF">NWE54_24925</name>
</gene>
<protein>
    <submittedName>
        <fullName evidence="2">Uncharacterized protein</fullName>
    </submittedName>
</protein>
<accession>A0A9E8A3F8</accession>
<sequence>MTKDFPPPPAPERGPLVRGLLAVMRAVIAVFIILDELLRPLYRPLLRRLAELRVMRRLEEVVAALPPPLVLVALAIPFAIAEPLKLFGLLLFARGQFWAGLVVTAFAHLMSFVFVERIYDAGREKLMSYRWFAWIMGQVVRVRDSVLDRVRATAAYGLAMRTRDAVRQWWRTMLA</sequence>
<keyword evidence="1" id="KW-0812">Transmembrane</keyword>
<proteinExistence type="predicted"/>
<name>A0A9E8A3F8_9HYPH</name>
<keyword evidence="1" id="KW-0472">Membrane</keyword>
<feature type="transmembrane region" description="Helical" evidence="1">
    <location>
        <begin position="58"/>
        <end position="80"/>
    </location>
</feature>
<dbReference type="EMBL" id="CP102774">
    <property type="protein sequence ID" value="UZF86960.1"/>
    <property type="molecule type" value="Genomic_DNA"/>
</dbReference>
<feature type="transmembrane region" description="Helical" evidence="1">
    <location>
        <begin position="95"/>
        <end position="115"/>
    </location>
</feature>
<organism evidence="2">
    <name type="scientific">Bosea sp. NBC_00436</name>
    <dbReference type="NCBI Taxonomy" id="2969620"/>
    <lineage>
        <taxon>Bacteria</taxon>
        <taxon>Pseudomonadati</taxon>
        <taxon>Pseudomonadota</taxon>
        <taxon>Alphaproteobacteria</taxon>
        <taxon>Hyphomicrobiales</taxon>
        <taxon>Boseaceae</taxon>
        <taxon>Bosea</taxon>
    </lineage>
</organism>
<keyword evidence="1" id="KW-1133">Transmembrane helix</keyword>
<dbReference type="AlphaFoldDB" id="A0A9E8A3F8"/>
<evidence type="ECO:0000256" key="1">
    <source>
        <dbReference type="SAM" id="Phobius"/>
    </source>
</evidence>